<sequence length="61" mass="6836">MILQEEKQREVESSQLSNALGQQKTTDLSQITPLQQFVCAIQAIAVGKQKAYPKKDRPMCS</sequence>
<reference evidence="2 3" key="1">
    <citation type="journal article" date="2018" name="Front. Plant Sci.">
        <title>Red Clover (Trifolium pratense) and Zigzag Clover (T. medium) - A Picture of Genomic Similarities and Differences.</title>
        <authorList>
            <person name="Dluhosova J."/>
            <person name="Istvanek J."/>
            <person name="Nedelnik J."/>
            <person name="Repkova J."/>
        </authorList>
    </citation>
    <scope>NUCLEOTIDE SEQUENCE [LARGE SCALE GENOMIC DNA]</scope>
    <source>
        <strain evidence="3">cv. 10/8</strain>
        <tissue evidence="2">Leaf</tissue>
    </source>
</reference>
<protein>
    <submittedName>
        <fullName evidence="2">Uncharacterized protein</fullName>
    </submittedName>
</protein>
<evidence type="ECO:0000313" key="3">
    <source>
        <dbReference type="Proteomes" id="UP000265520"/>
    </source>
</evidence>
<feature type="region of interest" description="Disordered" evidence="1">
    <location>
        <begin position="1"/>
        <end position="22"/>
    </location>
</feature>
<proteinExistence type="predicted"/>
<evidence type="ECO:0000313" key="2">
    <source>
        <dbReference type="EMBL" id="MCI87873.1"/>
    </source>
</evidence>
<feature type="compositionally biased region" description="Polar residues" evidence="1">
    <location>
        <begin position="13"/>
        <end position="22"/>
    </location>
</feature>
<comment type="caution">
    <text evidence="2">The sequence shown here is derived from an EMBL/GenBank/DDBJ whole genome shotgun (WGS) entry which is preliminary data.</text>
</comment>
<name>A0A392VK82_9FABA</name>
<accession>A0A392VK82</accession>
<dbReference type="AlphaFoldDB" id="A0A392VK82"/>
<feature type="compositionally biased region" description="Basic and acidic residues" evidence="1">
    <location>
        <begin position="1"/>
        <end position="12"/>
    </location>
</feature>
<evidence type="ECO:0000256" key="1">
    <source>
        <dbReference type="SAM" id="MobiDB-lite"/>
    </source>
</evidence>
<dbReference type="Proteomes" id="UP000265520">
    <property type="component" value="Unassembled WGS sequence"/>
</dbReference>
<organism evidence="2 3">
    <name type="scientific">Trifolium medium</name>
    <dbReference type="NCBI Taxonomy" id="97028"/>
    <lineage>
        <taxon>Eukaryota</taxon>
        <taxon>Viridiplantae</taxon>
        <taxon>Streptophyta</taxon>
        <taxon>Embryophyta</taxon>
        <taxon>Tracheophyta</taxon>
        <taxon>Spermatophyta</taxon>
        <taxon>Magnoliopsida</taxon>
        <taxon>eudicotyledons</taxon>
        <taxon>Gunneridae</taxon>
        <taxon>Pentapetalae</taxon>
        <taxon>rosids</taxon>
        <taxon>fabids</taxon>
        <taxon>Fabales</taxon>
        <taxon>Fabaceae</taxon>
        <taxon>Papilionoideae</taxon>
        <taxon>50 kb inversion clade</taxon>
        <taxon>NPAAA clade</taxon>
        <taxon>Hologalegina</taxon>
        <taxon>IRL clade</taxon>
        <taxon>Trifolieae</taxon>
        <taxon>Trifolium</taxon>
    </lineage>
</organism>
<dbReference type="EMBL" id="LXQA011177575">
    <property type="protein sequence ID" value="MCI87873.1"/>
    <property type="molecule type" value="Genomic_DNA"/>
</dbReference>
<feature type="non-terminal residue" evidence="2">
    <location>
        <position position="61"/>
    </location>
</feature>
<keyword evidence="3" id="KW-1185">Reference proteome</keyword>